<accession>A0ABN9PM48</accession>
<evidence type="ECO:0000313" key="3">
    <source>
        <dbReference type="Proteomes" id="UP001189429"/>
    </source>
</evidence>
<comment type="caution">
    <text evidence="2">The sequence shown here is derived from an EMBL/GenBank/DDBJ whole genome shotgun (WGS) entry which is preliminary data.</text>
</comment>
<proteinExistence type="predicted"/>
<name>A0ABN9PM48_9DINO</name>
<evidence type="ECO:0008006" key="4">
    <source>
        <dbReference type="Google" id="ProtNLM"/>
    </source>
</evidence>
<dbReference type="Proteomes" id="UP001189429">
    <property type="component" value="Unassembled WGS sequence"/>
</dbReference>
<keyword evidence="3" id="KW-1185">Reference proteome</keyword>
<dbReference type="EMBL" id="CAUYUJ010000581">
    <property type="protein sequence ID" value="CAK0791427.1"/>
    <property type="molecule type" value="Genomic_DNA"/>
</dbReference>
<organism evidence="2 3">
    <name type="scientific">Prorocentrum cordatum</name>
    <dbReference type="NCBI Taxonomy" id="2364126"/>
    <lineage>
        <taxon>Eukaryota</taxon>
        <taxon>Sar</taxon>
        <taxon>Alveolata</taxon>
        <taxon>Dinophyceae</taxon>
        <taxon>Prorocentrales</taxon>
        <taxon>Prorocentraceae</taxon>
        <taxon>Prorocentrum</taxon>
    </lineage>
</organism>
<evidence type="ECO:0000256" key="1">
    <source>
        <dbReference type="SAM" id="MobiDB-lite"/>
    </source>
</evidence>
<protein>
    <recommendedName>
        <fullName evidence="4">Subtilisin</fullName>
    </recommendedName>
</protein>
<gene>
    <name evidence="2" type="ORF">PCOR1329_LOCUS2318</name>
</gene>
<feature type="compositionally biased region" description="Low complexity" evidence="1">
    <location>
        <begin position="33"/>
        <end position="47"/>
    </location>
</feature>
<sequence length="155" mass="16095">RRRSGGRCPRAARCPRWCCQPPRTGRRRGCGAQGPRWRPGPAAGRPWTRTRTEPCVFALEAIGGGLADEAGGELTGDAGFQHELGAIYSYSDGDCVGKGSDVGDRVTSSFVSAGHRSSTSSVLPPSLGASPVLLSAIERLAGTPELPRGRAGPGP</sequence>
<feature type="non-terminal residue" evidence="2">
    <location>
        <position position="1"/>
    </location>
</feature>
<feature type="region of interest" description="Disordered" evidence="1">
    <location>
        <begin position="24"/>
        <end position="49"/>
    </location>
</feature>
<reference evidence="2" key="1">
    <citation type="submission" date="2023-10" db="EMBL/GenBank/DDBJ databases">
        <authorList>
            <person name="Chen Y."/>
            <person name="Shah S."/>
            <person name="Dougan E. K."/>
            <person name="Thang M."/>
            <person name="Chan C."/>
        </authorList>
    </citation>
    <scope>NUCLEOTIDE SEQUENCE [LARGE SCALE GENOMIC DNA]</scope>
</reference>
<evidence type="ECO:0000313" key="2">
    <source>
        <dbReference type="EMBL" id="CAK0791427.1"/>
    </source>
</evidence>